<sequence>MGLRHWAQPDVFAFWGDHAEPPARPALDTWVLKQLFSSLGTGPTDRVVSSIASQALGNCKEMTWSLLKPK</sequence>
<protein>
    <submittedName>
        <fullName evidence="1">Uncharacterized protein</fullName>
    </submittedName>
</protein>
<gene>
    <name evidence="1" type="ORF">Y1Q_0019642</name>
</gene>
<accession>A0A151PF07</accession>
<name>A0A151PF07_ALLMI</name>
<dbReference type="AlphaFoldDB" id="A0A151PF07"/>
<proteinExistence type="predicted"/>
<comment type="caution">
    <text evidence="1">The sequence shown here is derived from an EMBL/GenBank/DDBJ whole genome shotgun (WGS) entry which is preliminary data.</text>
</comment>
<organism evidence="1 2">
    <name type="scientific">Alligator mississippiensis</name>
    <name type="common">American alligator</name>
    <dbReference type="NCBI Taxonomy" id="8496"/>
    <lineage>
        <taxon>Eukaryota</taxon>
        <taxon>Metazoa</taxon>
        <taxon>Chordata</taxon>
        <taxon>Craniata</taxon>
        <taxon>Vertebrata</taxon>
        <taxon>Euteleostomi</taxon>
        <taxon>Archelosauria</taxon>
        <taxon>Archosauria</taxon>
        <taxon>Crocodylia</taxon>
        <taxon>Alligatoridae</taxon>
        <taxon>Alligatorinae</taxon>
        <taxon>Alligator</taxon>
    </lineage>
</organism>
<reference evidence="1 2" key="1">
    <citation type="journal article" date="2012" name="Genome Biol.">
        <title>Sequencing three crocodilian genomes to illuminate the evolution of archosaurs and amniotes.</title>
        <authorList>
            <person name="St John J.A."/>
            <person name="Braun E.L."/>
            <person name="Isberg S.R."/>
            <person name="Miles L.G."/>
            <person name="Chong A.Y."/>
            <person name="Gongora J."/>
            <person name="Dalzell P."/>
            <person name="Moran C."/>
            <person name="Bed'hom B."/>
            <person name="Abzhanov A."/>
            <person name="Burgess S.C."/>
            <person name="Cooksey A.M."/>
            <person name="Castoe T.A."/>
            <person name="Crawford N.G."/>
            <person name="Densmore L.D."/>
            <person name="Drew J.C."/>
            <person name="Edwards S.V."/>
            <person name="Faircloth B.C."/>
            <person name="Fujita M.K."/>
            <person name="Greenwold M.J."/>
            <person name="Hoffmann F.G."/>
            <person name="Howard J.M."/>
            <person name="Iguchi T."/>
            <person name="Janes D.E."/>
            <person name="Khan S.Y."/>
            <person name="Kohno S."/>
            <person name="de Koning A.J."/>
            <person name="Lance S.L."/>
            <person name="McCarthy F.M."/>
            <person name="McCormack J.E."/>
            <person name="Merchant M.E."/>
            <person name="Peterson D.G."/>
            <person name="Pollock D.D."/>
            <person name="Pourmand N."/>
            <person name="Raney B.J."/>
            <person name="Roessler K.A."/>
            <person name="Sanford J.R."/>
            <person name="Sawyer R.H."/>
            <person name="Schmidt C.J."/>
            <person name="Triplett E.W."/>
            <person name="Tuberville T.D."/>
            <person name="Venegas-Anaya M."/>
            <person name="Howard J.T."/>
            <person name="Jarvis E.D."/>
            <person name="Guillette L.J.Jr."/>
            <person name="Glenn T.C."/>
            <person name="Green R.E."/>
            <person name="Ray D.A."/>
        </authorList>
    </citation>
    <scope>NUCLEOTIDE SEQUENCE [LARGE SCALE GENOMIC DNA]</scope>
    <source>
        <strain evidence="1">KSC_2009_1</strain>
    </source>
</reference>
<evidence type="ECO:0000313" key="2">
    <source>
        <dbReference type="Proteomes" id="UP000050525"/>
    </source>
</evidence>
<dbReference type="Proteomes" id="UP000050525">
    <property type="component" value="Unassembled WGS sequence"/>
</dbReference>
<keyword evidence="2" id="KW-1185">Reference proteome</keyword>
<evidence type="ECO:0000313" key="1">
    <source>
        <dbReference type="EMBL" id="KYO47514.1"/>
    </source>
</evidence>
<dbReference type="EMBL" id="AKHW03000416">
    <property type="protein sequence ID" value="KYO47514.1"/>
    <property type="molecule type" value="Genomic_DNA"/>
</dbReference>